<evidence type="ECO:0000256" key="1">
    <source>
        <dbReference type="SAM" id="MobiDB-lite"/>
    </source>
</evidence>
<sequence>MSSAWKINFCADIWSKKGLTSSYLGITAHYYSTVNQCIEHPALAVQEIPHPHTGNGSNMVKAFKSDLALSEIEVDKGADIDDNESDHKPDHEPRKDDGDYNDNDNDDVQLHDELEPEGEAVLEFETEEHTHNTI</sequence>
<dbReference type="EnsemblMetazoa" id="Aqu2.1.28385_001">
    <property type="protein sequence ID" value="Aqu2.1.28385_001"/>
    <property type="gene ID" value="Aqu2.1.28385"/>
</dbReference>
<evidence type="ECO:0000313" key="2">
    <source>
        <dbReference type="EnsemblMetazoa" id="Aqu2.1.28385_001"/>
    </source>
</evidence>
<protein>
    <submittedName>
        <fullName evidence="2">Uncharacterized protein</fullName>
    </submittedName>
</protein>
<name>A0A1X7UK81_AMPQE</name>
<feature type="compositionally biased region" description="Basic and acidic residues" evidence="1">
    <location>
        <begin position="74"/>
        <end position="98"/>
    </location>
</feature>
<feature type="region of interest" description="Disordered" evidence="1">
    <location>
        <begin position="74"/>
        <end position="134"/>
    </location>
</feature>
<dbReference type="AlphaFoldDB" id="A0A1X7UK81"/>
<accession>A0A1X7UK81</accession>
<feature type="compositionally biased region" description="Acidic residues" evidence="1">
    <location>
        <begin position="114"/>
        <end position="126"/>
    </location>
</feature>
<organism evidence="2">
    <name type="scientific">Amphimedon queenslandica</name>
    <name type="common">Sponge</name>
    <dbReference type="NCBI Taxonomy" id="400682"/>
    <lineage>
        <taxon>Eukaryota</taxon>
        <taxon>Metazoa</taxon>
        <taxon>Porifera</taxon>
        <taxon>Demospongiae</taxon>
        <taxon>Heteroscleromorpha</taxon>
        <taxon>Haplosclerida</taxon>
        <taxon>Niphatidae</taxon>
        <taxon>Amphimedon</taxon>
    </lineage>
</organism>
<reference evidence="2" key="1">
    <citation type="submission" date="2017-05" db="UniProtKB">
        <authorList>
            <consortium name="EnsemblMetazoa"/>
        </authorList>
    </citation>
    <scope>IDENTIFICATION</scope>
</reference>
<proteinExistence type="predicted"/>
<dbReference type="InParanoid" id="A0A1X7UK81"/>